<dbReference type="Pfam" id="PF19661">
    <property type="entry name" value="DUF6164"/>
    <property type="match status" value="1"/>
</dbReference>
<dbReference type="Proteomes" id="UP000323708">
    <property type="component" value="Unassembled WGS sequence"/>
</dbReference>
<organism evidence="2 3">
    <name type="scientific">Pseudohalioglobus sediminis</name>
    <dbReference type="NCBI Taxonomy" id="2606449"/>
    <lineage>
        <taxon>Bacteria</taxon>
        <taxon>Pseudomonadati</taxon>
        <taxon>Pseudomonadota</taxon>
        <taxon>Gammaproteobacteria</taxon>
        <taxon>Cellvibrionales</taxon>
        <taxon>Halieaceae</taxon>
        <taxon>Pseudohalioglobus</taxon>
    </lineage>
</organism>
<dbReference type="RefSeq" id="WP_188109723.1">
    <property type="nucleotide sequence ID" value="NZ_VTUX01000007.1"/>
</dbReference>
<keyword evidence="1" id="KW-0472">Membrane</keyword>
<evidence type="ECO:0008006" key="4">
    <source>
        <dbReference type="Google" id="ProtNLM"/>
    </source>
</evidence>
<evidence type="ECO:0000313" key="2">
    <source>
        <dbReference type="EMBL" id="KAA1189446.1"/>
    </source>
</evidence>
<dbReference type="EMBL" id="VTUX01000007">
    <property type="protein sequence ID" value="KAA1189446.1"/>
    <property type="molecule type" value="Genomic_DNA"/>
</dbReference>
<dbReference type="InterPro" id="IPR046162">
    <property type="entry name" value="DUF6164"/>
</dbReference>
<evidence type="ECO:0000313" key="3">
    <source>
        <dbReference type="Proteomes" id="UP000323708"/>
    </source>
</evidence>
<protein>
    <recommendedName>
        <fullName evidence="4">DUF2007 domain-containing protein</fullName>
    </recommendedName>
</protein>
<keyword evidence="1" id="KW-1133">Transmembrane helix</keyword>
<evidence type="ECO:0000256" key="1">
    <source>
        <dbReference type="SAM" id="Phobius"/>
    </source>
</evidence>
<name>A0A5B0WRF2_9GAMM</name>
<comment type="caution">
    <text evidence="2">The sequence shown here is derived from an EMBL/GenBank/DDBJ whole genome shotgun (WGS) entry which is preliminary data.</text>
</comment>
<reference evidence="2 3" key="1">
    <citation type="submission" date="2019-09" db="EMBL/GenBank/DDBJ databases">
        <authorList>
            <person name="Chen X.-Y."/>
        </authorList>
    </citation>
    <scope>NUCLEOTIDE SEQUENCE [LARGE SCALE GENOMIC DNA]</scope>
    <source>
        <strain evidence="2 3">NY5</strain>
    </source>
</reference>
<accession>A0A5B0WRF2</accession>
<sequence length="118" mass="13437">MAVLIFRLNGVPEEEAQDIRDLLADNALDTYETSAGRWGVSVAGLWLVKDGDKARARELIDAYQLERQRYFDALKLEAPPETLKDRFRQAPLHVIFYGLLALTVLFLAISPFIRFLAE</sequence>
<proteinExistence type="predicted"/>
<feature type="transmembrane region" description="Helical" evidence="1">
    <location>
        <begin position="94"/>
        <end position="117"/>
    </location>
</feature>
<gene>
    <name evidence="2" type="ORF">F0M18_13875</name>
</gene>
<keyword evidence="3" id="KW-1185">Reference proteome</keyword>
<keyword evidence="1" id="KW-0812">Transmembrane</keyword>
<dbReference type="AlphaFoldDB" id="A0A5B0WRF2"/>